<comment type="caution">
    <text evidence="1">The sequence shown here is derived from an EMBL/GenBank/DDBJ whole genome shotgun (WGS) entry which is preliminary data.</text>
</comment>
<name>A0A074K034_9RHOB</name>
<evidence type="ECO:0000313" key="2">
    <source>
        <dbReference type="Proteomes" id="UP000027471"/>
    </source>
</evidence>
<dbReference type="AlphaFoldDB" id="A0A074K034"/>
<proteinExistence type="predicted"/>
<sequence>MEDAEYYPIENSAHDLEGQSGTIKTKAQLCVFLKHWQEIGCRPIFIAICIMKIAQVLSQKVICCVGRQRFAFTKALQLLLKACLIGVVYMRHRTDQECDDF</sequence>
<accession>A0A074K034</accession>
<protein>
    <submittedName>
        <fullName evidence="1">Uncharacterized protein</fullName>
    </submittedName>
</protein>
<keyword evidence="2" id="KW-1185">Reference proteome</keyword>
<gene>
    <name evidence="1" type="ORF">DT23_10230</name>
</gene>
<dbReference type="Proteomes" id="UP000027471">
    <property type="component" value="Unassembled WGS sequence"/>
</dbReference>
<organism evidence="1 2">
    <name type="scientific">Thioclava indica</name>
    <dbReference type="NCBI Taxonomy" id="1353528"/>
    <lineage>
        <taxon>Bacteria</taxon>
        <taxon>Pseudomonadati</taxon>
        <taxon>Pseudomonadota</taxon>
        <taxon>Alphaproteobacteria</taxon>
        <taxon>Rhodobacterales</taxon>
        <taxon>Paracoccaceae</taxon>
        <taxon>Thioclava</taxon>
    </lineage>
</organism>
<evidence type="ECO:0000313" key="1">
    <source>
        <dbReference type="EMBL" id="KEO61103.1"/>
    </source>
</evidence>
<reference evidence="1 2" key="1">
    <citation type="journal article" date="2015" name="Antonie Van Leeuwenhoek">
        <title>Thioclava indica sp. nov., isolated from surface seawater of the Indian Ocean.</title>
        <authorList>
            <person name="Liu Y."/>
            <person name="Lai Q."/>
            <person name="Du J."/>
            <person name="Xu H."/>
            <person name="Jiang L."/>
            <person name="Shao Z."/>
        </authorList>
    </citation>
    <scope>NUCLEOTIDE SEQUENCE [LARGE SCALE GENOMIC DNA]</scope>
    <source>
        <strain evidence="1 2">DT23-4</strain>
    </source>
</reference>
<dbReference type="EMBL" id="AUNB01000010">
    <property type="protein sequence ID" value="KEO61103.1"/>
    <property type="molecule type" value="Genomic_DNA"/>
</dbReference>